<dbReference type="InterPro" id="IPR036197">
    <property type="entry name" value="NarG-like_sf"/>
</dbReference>
<dbReference type="InterPro" id="IPR054903">
    <property type="entry name" value="sulf_resp_HmcE"/>
</dbReference>
<name>Q315E6_OLEA2</name>
<feature type="transmembrane region" description="Helical" evidence="1">
    <location>
        <begin position="171"/>
        <end position="192"/>
    </location>
</feature>
<keyword evidence="1" id="KW-0812">Transmembrane</keyword>
<dbReference type="AlphaFoldDB" id="Q315E6"/>
<keyword evidence="1" id="KW-1133">Transmembrane helix</keyword>
<evidence type="ECO:0000256" key="1">
    <source>
        <dbReference type="SAM" id="Phobius"/>
    </source>
</evidence>
<evidence type="ECO:0000313" key="3">
    <source>
        <dbReference type="Proteomes" id="UP000002710"/>
    </source>
</evidence>
<reference evidence="2 3" key="1">
    <citation type="journal article" date="2011" name="J. Bacteriol.">
        <title>Complete genome sequence and updated annotation of Desulfovibrio alaskensis G20.</title>
        <authorList>
            <person name="Hauser L.J."/>
            <person name="Land M.L."/>
            <person name="Brown S.D."/>
            <person name="Larimer F."/>
            <person name="Keller K.L."/>
            <person name="Rapp-Giles B.J."/>
            <person name="Price M.N."/>
            <person name="Lin M."/>
            <person name="Bruce D.C."/>
            <person name="Detter J.C."/>
            <person name="Tapia R."/>
            <person name="Han C.S."/>
            <person name="Goodwin L.A."/>
            <person name="Cheng J.F."/>
            <person name="Pitluck S."/>
            <person name="Copeland A."/>
            <person name="Lucas S."/>
            <person name="Nolan M."/>
            <person name="Lapidus A.L."/>
            <person name="Palumbo A.V."/>
            <person name="Wall J.D."/>
        </authorList>
    </citation>
    <scope>NUCLEOTIDE SEQUENCE [LARGE SCALE GENOMIC DNA]</scope>
    <source>
        <strain evidence="3">ATCC BAA 1058 / DSM 17464 / G20</strain>
    </source>
</reference>
<feature type="transmembrane region" description="Helical" evidence="1">
    <location>
        <begin position="6"/>
        <end position="29"/>
    </location>
</feature>
<dbReference type="NCBIfam" id="NF045716">
    <property type="entry name" value="sulf_resp_HmcE"/>
    <property type="match status" value="1"/>
</dbReference>
<dbReference type="Proteomes" id="UP000002710">
    <property type="component" value="Chromosome"/>
</dbReference>
<dbReference type="HOGENOM" id="CLU_107083_0_0_7"/>
<feature type="transmembrane region" description="Helical" evidence="1">
    <location>
        <begin position="143"/>
        <end position="165"/>
    </location>
</feature>
<feature type="transmembrane region" description="Helical" evidence="1">
    <location>
        <begin position="73"/>
        <end position="92"/>
    </location>
</feature>
<sequence>MIDFLTGPMLWISLVVCFGGLLARVVWYIRGLDWKLDRVAYRPHMSIGLRGALRSVLCWITPMGTHSWRQQPFMAAGFFLFHIGAVLVPLFLMGHNIILEERFGFSLPTLPWWLADGLTVAALAGAAMLALRRIALTEVRILTSAYDWFILAVSAAPFLTGFIARLHVGDYQFWLVMHIITGELLLVLIPFTKLSHVALFFMSRGQLGMDYNIKRGGMKRTAGFPW</sequence>
<keyword evidence="1" id="KW-0472">Membrane</keyword>
<organism evidence="2 3">
    <name type="scientific">Oleidesulfovibrio alaskensis (strain ATCC BAA-1058 / DSM 17464 / G20)</name>
    <name type="common">Desulfovibrio alaskensis</name>
    <dbReference type="NCBI Taxonomy" id="207559"/>
    <lineage>
        <taxon>Bacteria</taxon>
        <taxon>Pseudomonadati</taxon>
        <taxon>Thermodesulfobacteriota</taxon>
        <taxon>Desulfovibrionia</taxon>
        <taxon>Desulfovibrionales</taxon>
        <taxon>Desulfovibrionaceae</taxon>
        <taxon>Oleidesulfovibrio</taxon>
    </lineage>
</organism>
<gene>
    <name evidence="2" type="ordered locus">Dde_0649</name>
</gene>
<dbReference type="STRING" id="207559.Dde_0649"/>
<dbReference type="SUPFAM" id="SSF103501">
    <property type="entry name" value="Respiratory nitrate reductase 1 gamma chain"/>
    <property type="match status" value="1"/>
</dbReference>
<feature type="transmembrane region" description="Helical" evidence="1">
    <location>
        <begin position="112"/>
        <end position="131"/>
    </location>
</feature>
<proteinExistence type="predicted"/>
<keyword evidence="3" id="KW-1185">Reference proteome</keyword>
<accession>Q315E6</accession>
<protein>
    <submittedName>
        <fullName evidence="2">HmcE, 25.3 kd protein in hmc operon</fullName>
    </submittedName>
</protein>
<dbReference type="Gene3D" id="1.20.950.20">
    <property type="entry name" value="Transmembrane di-heme cytochromes, Chain C"/>
    <property type="match status" value="1"/>
</dbReference>
<dbReference type="KEGG" id="dde:Dde_0649"/>
<dbReference type="EMBL" id="CP000112">
    <property type="protein sequence ID" value="ABB37450.1"/>
    <property type="molecule type" value="Genomic_DNA"/>
</dbReference>
<evidence type="ECO:0000313" key="2">
    <source>
        <dbReference type="EMBL" id="ABB37450.1"/>
    </source>
</evidence>
<dbReference type="RefSeq" id="WP_011366744.1">
    <property type="nucleotide sequence ID" value="NC_007519.1"/>
</dbReference>
<dbReference type="eggNOG" id="COG2181">
    <property type="taxonomic scope" value="Bacteria"/>
</dbReference>